<reference evidence="1 2" key="1">
    <citation type="journal article" date="2019" name="Commun. Biol.">
        <title>The bagworm genome reveals a unique fibroin gene that provides high tensile strength.</title>
        <authorList>
            <person name="Kono N."/>
            <person name="Nakamura H."/>
            <person name="Ohtoshi R."/>
            <person name="Tomita M."/>
            <person name="Numata K."/>
            <person name="Arakawa K."/>
        </authorList>
    </citation>
    <scope>NUCLEOTIDE SEQUENCE [LARGE SCALE GENOMIC DNA]</scope>
</reference>
<name>A0A4C1YK59_EUMVA</name>
<comment type="caution">
    <text evidence="1">The sequence shown here is derived from an EMBL/GenBank/DDBJ whole genome shotgun (WGS) entry which is preliminary data.</text>
</comment>
<gene>
    <name evidence="1" type="ORF">EVAR_98174_1</name>
</gene>
<protein>
    <submittedName>
        <fullName evidence="1">Uncharacterized protein</fullName>
    </submittedName>
</protein>
<dbReference type="EMBL" id="BGZK01001222">
    <property type="protein sequence ID" value="GBP74787.1"/>
    <property type="molecule type" value="Genomic_DNA"/>
</dbReference>
<accession>A0A4C1YK59</accession>
<evidence type="ECO:0000313" key="2">
    <source>
        <dbReference type="Proteomes" id="UP000299102"/>
    </source>
</evidence>
<sequence>MPYTSFHQFFRPDVRFAFFAPNRIRPDFSRPSVHINRYQSKAVADRPLISIPAARWRDRSGDLTNLVKFLERKPVSECNALCLTSERN</sequence>
<proteinExistence type="predicted"/>
<keyword evidence="2" id="KW-1185">Reference proteome</keyword>
<organism evidence="1 2">
    <name type="scientific">Eumeta variegata</name>
    <name type="common">Bagworm moth</name>
    <name type="synonym">Eumeta japonica</name>
    <dbReference type="NCBI Taxonomy" id="151549"/>
    <lineage>
        <taxon>Eukaryota</taxon>
        <taxon>Metazoa</taxon>
        <taxon>Ecdysozoa</taxon>
        <taxon>Arthropoda</taxon>
        <taxon>Hexapoda</taxon>
        <taxon>Insecta</taxon>
        <taxon>Pterygota</taxon>
        <taxon>Neoptera</taxon>
        <taxon>Endopterygota</taxon>
        <taxon>Lepidoptera</taxon>
        <taxon>Glossata</taxon>
        <taxon>Ditrysia</taxon>
        <taxon>Tineoidea</taxon>
        <taxon>Psychidae</taxon>
        <taxon>Oiketicinae</taxon>
        <taxon>Eumeta</taxon>
    </lineage>
</organism>
<dbReference type="Proteomes" id="UP000299102">
    <property type="component" value="Unassembled WGS sequence"/>
</dbReference>
<evidence type="ECO:0000313" key="1">
    <source>
        <dbReference type="EMBL" id="GBP74787.1"/>
    </source>
</evidence>
<dbReference type="AlphaFoldDB" id="A0A4C1YK59"/>